<protein>
    <recommendedName>
        <fullName evidence="2">histidine kinase</fullName>
        <ecNumber evidence="2">2.7.13.3</ecNumber>
    </recommendedName>
</protein>
<dbReference type="PRINTS" id="PR00344">
    <property type="entry name" value="BCTRLSENSOR"/>
</dbReference>
<dbReference type="Pfam" id="PF08447">
    <property type="entry name" value="PAS_3"/>
    <property type="match status" value="1"/>
</dbReference>
<feature type="domain" description="PAC" evidence="9">
    <location>
        <begin position="479"/>
        <end position="531"/>
    </location>
</feature>
<keyword evidence="11" id="KW-1185">Reference proteome</keyword>
<feature type="domain" description="PAC" evidence="9">
    <location>
        <begin position="602"/>
        <end position="652"/>
    </location>
</feature>
<dbReference type="PANTHER" id="PTHR43304:SF1">
    <property type="entry name" value="PAC DOMAIN-CONTAINING PROTEIN"/>
    <property type="match status" value="1"/>
</dbReference>
<dbReference type="PROSITE" id="PS50109">
    <property type="entry name" value="HIS_KIN"/>
    <property type="match status" value="1"/>
</dbReference>
<evidence type="ECO:0000259" key="9">
    <source>
        <dbReference type="PROSITE" id="PS50113"/>
    </source>
</evidence>
<evidence type="ECO:0000259" key="8">
    <source>
        <dbReference type="PROSITE" id="PS50112"/>
    </source>
</evidence>
<dbReference type="InterPro" id="IPR036890">
    <property type="entry name" value="HATPase_C_sf"/>
</dbReference>
<dbReference type="InterPro" id="IPR000014">
    <property type="entry name" value="PAS"/>
</dbReference>
<evidence type="ECO:0000313" key="11">
    <source>
        <dbReference type="Proteomes" id="UP000190339"/>
    </source>
</evidence>
<organism evidence="10 11">
    <name type="scientific">Maribacter arcticus</name>
    <dbReference type="NCBI Taxonomy" id="561365"/>
    <lineage>
        <taxon>Bacteria</taxon>
        <taxon>Pseudomonadati</taxon>
        <taxon>Bacteroidota</taxon>
        <taxon>Flavobacteriia</taxon>
        <taxon>Flavobacteriales</taxon>
        <taxon>Flavobacteriaceae</taxon>
        <taxon>Maribacter</taxon>
    </lineage>
</organism>
<dbReference type="STRING" id="561365.SAMN05660866_02716"/>
<dbReference type="InterPro" id="IPR004358">
    <property type="entry name" value="Sig_transdc_His_kin-like_C"/>
</dbReference>
<dbReference type="InterPro" id="IPR000700">
    <property type="entry name" value="PAS-assoc_C"/>
</dbReference>
<sequence>MGINKNNSESLEKYHKIFIEQTPTAIAMLDNNMVYLAISQRWLKDYKLEEQEVIGRSHYDVFPEIGDDWKEHHKKCLQGAVDTCDEAPFQRADGSLQWIYWDVRPWYTTNGEVGGLLMHTGDITHQKEKDLEKKRIEEILEKTNEIARIGTWDLNLITNEVYWSEMVREIHEVSEDFIPTMEASKNFYEETESRDRFVNTVRDSMLKGTPFDLELEIITAKGKSNWVRVVGQPEILEGKCTRLFGIIQDINKIIQSEKALSKAHSELQGIFNSKAIAIITADKNGFINRFNQGAEEILGYSATELVGSKRPDVFLVKEEIAEFRKNLVQSFNKDPSLIDPVEYLKSHDLNNTREWTYRRKNGDTFPVLTTLSSLKNDKGENEGFIAVATDISKLKKVENELLKKNQLLNFAEELSMIGHWQWNTVLDKVEWSQNLYTLVELDEEFVDLKFDTYFSFVHPEDKEIVTHYFDKAVKNKEFYSFTHRIVTTSGKTKTIQLLGEVITNKKGEVIEMIGTGQDVTEIKMAERKFRGLLESAPDAMVIVNEKGKIQLINKQSEKLFGYTPEELFEKSVEVLIPEKLYPSHTSHRKNFSHTPKAREMGSGKELYGVNKIGKKIPIQISLSPLHTEEGLLVSAAIRDITKQKLAESKLIEAKENLEHIAQKLSKQNKQLADFTHITSHNLRAPVANLNSLMELYNMSESEPERIDLLDKFETVIQHLTLTLNTLIEALKTKITDTSEGLENVDLNDVLKSTNEILSGVILKSGAIVKGDFSNVSTITYNKVYMESIFLNLVGNAIKYKSEARAPEIFITSEVENGKIILKFKDNGLGIDLERHRHKLFGLNKVFHRHHDAKGVGLFLTKTQIEVMGGFISASSKVDVGTTFTINFN</sequence>
<evidence type="ECO:0000259" key="7">
    <source>
        <dbReference type="PROSITE" id="PS50109"/>
    </source>
</evidence>
<evidence type="ECO:0000256" key="6">
    <source>
        <dbReference type="SAM" id="Coils"/>
    </source>
</evidence>
<gene>
    <name evidence="10" type="ORF">SAMN05660866_02716</name>
</gene>
<keyword evidence="5" id="KW-0418">Kinase</keyword>
<dbReference type="PROSITE" id="PS50112">
    <property type="entry name" value="PAS"/>
    <property type="match status" value="2"/>
</dbReference>
<accession>A0A1T5D519</accession>
<dbReference type="InterPro" id="IPR005467">
    <property type="entry name" value="His_kinase_dom"/>
</dbReference>
<dbReference type="Proteomes" id="UP000190339">
    <property type="component" value="Unassembled WGS sequence"/>
</dbReference>
<dbReference type="AlphaFoldDB" id="A0A1T5D519"/>
<dbReference type="OrthoDB" id="5522855at2"/>
<dbReference type="SUPFAM" id="SSF55785">
    <property type="entry name" value="PYP-like sensor domain (PAS domain)"/>
    <property type="match status" value="5"/>
</dbReference>
<keyword evidence="3" id="KW-0597">Phosphoprotein</keyword>
<proteinExistence type="predicted"/>
<name>A0A1T5D519_9FLAO</name>
<dbReference type="SMART" id="SM00086">
    <property type="entry name" value="PAC"/>
    <property type="match status" value="5"/>
</dbReference>
<dbReference type="InterPro" id="IPR052162">
    <property type="entry name" value="Sensor_kinase/Photoreceptor"/>
</dbReference>
<reference evidence="11" key="1">
    <citation type="submission" date="2017-02" db="EMBL/GenBank/DDBJ databases">
        <authorList>
            <person name="Varghese N."/>
            <person name="Submissions S."/>
        </authorList>
    </citation>
    <scope>NUCLEOTIDE SEQUENCE [LARGE SCALE GENOMIC DNA]</scope>
    <source>
        <strain evidence="11">DSM 23546</strain>
    </source>
</reference>
<dbReference type="InterPro" id="IPR001610">
    <property type="entry name" value="PAC"/>
</dbReference>
<dbReference type="Gene3D" id="1.10.287.130">
    <property type="match status" value="1"/>
</dbReference>
<feature type="domain" description="PAS" evidence="8">
    <location>
        <begin position="263"/>
        <end position="334"/>
    </location>
</feature>
<feature type="coiled-coil region" evidence="6">
    <location>
        <begin position="643"/>
        <end position="670"/>
    </location>
</feature>
<comment type="catalytic activity">
    <reaction evidence="1">
        <text>ATP + protein L-histidine = ADP + protein N-phospho-L-histidine.</text>
        <dbReference type="EC" id="2.7.13.3"/>
    </reaction>
</comment>
<feature type="domain" description="PAC" evidence="9">
    <location>
        <begin position="83"/>
        <end position="135"/>
    </location>
</feature>
<dbReference type="Gene3D" id="2.10.70.100">
    <property type="match status" value="1"/>
</dbReference>
<dbReference type="InterPro" id="IPR013655">
    <property type="entry name" value="PAS_fold_3"/>
</dbReference>
<dbReference type="CDD" id="cd00130">
    <property type="entry name" value="PAS"/>
    <property type="match status" value="4"/>
</dbReference>
<feature type="domain" description="PAS" evidence="8">
    <location>
        <begin position="525"/>
        <end position="578"/>
    </location>
</feature>
<dbReference type="Gene3D" id="3.30.565.10">
    <property type="entry name" value="Histidine kinase-like ATPase, C-terminal domain"/>
    <property type="match status" value="1"/>
</dbReference>
<feature type="domain" description="PAC" evidence="9">
    <location>
        <begin position="351"/>
        <end position="403"/>
    </location>
</feature>
<evidence type="ECO:0000313" key="10">
    <source>
        <dbReference type="EMBL" id="SKB66769.1"/>
    </source>
</evidence>
<dbReference type="InterPro" id="IPR035965">
    <property type="entry name" value="PAS-like_dom_sf"/>
</dbReference>
<keyword evidence="6" id="KW-0175">Coiled coil</keyword>
<evidence type="ECO:0000256" key="2">
    <source>
        <dbReference type="ARBA" id="ARBA00012438"/>
    </source>
</evidence>
<dbReference type="GO" id="GO:0000155">
    <property type="term" value="F:phosphorelay sensor kinase activity"/>
    <property type="evidence" value="ECO:0007669"/>
    <property type="project" value="InterPro"/>
</dbReference>
<dbReference type="EC" id="2.7.13.3" evidence="2"/>
<dbReference type="Gene3D" id="3.30.450.20">
    <property type="entry name" value="PAS domain"/>
    <property type="match status" value="5"/>
</dbReference>
<evidence type="ECO:0000256" key="3">
    <source>
        <dbReference type="ARBA" id="ARBA00022553"/>
    </source>
</evidence>
<dbReference type="InterPro" id="IPR003594">
    <property type="entry name" value="HATPase_dom"/>
</dbReference>
<dbReference type="PANTHER" id="PTHR43304">
    <property type="entry name" value="PHYTOCHROME-LIKE PROTEIN CPH1"/>
    <property type="match status" value="1"/>
</dbReference>
<dbReference type="InterPro" id="IPR013656">
    <property type="entry name" value="PAS_4"/>
</dbReference>
<evidence type="ECO:0000256" key="4">
    <source>
        <dbReference type="ARBA" id="ARBA00022679"/>
    </source>
</evidence>
<dbReference type="NCBIfam" id="TIGR00229">
    <property type="entry name" value="sensory_box"/>
    <property type="match status" value="4"/>
</dbReference>
<dbReference type="Pfam" id="PF13426">
    <property type="entry name" value="PAS_9"/>
    <property type="match status" value="2"/>
</dbReference>
<dbReference type="InterPro" id="IPR036097">
    <property type="entry name" value="HisK_dim/P_sf"/>
</dbReference>
<dbReference type="Pfam" id="PF02518">
    <property type="entry name" value="HATPase_c"/>
    <property type="match status" value="1"/>
</dbReference>
<evidence type="ECO:0000256" key="5">
    <source>
        <dbReference type="ARBA" id="ARBA00022777"/>
    </source>
</evidence>
<dbReference type="SMART" id="SM00387">
    <property type="entry name" value="HATPase_c"/>
    <property type="match status" value="1"/>
</dbReference>
<feature type="domain" description="Histidine kinase" evidence="7">
    <location>
        <begin position="677"/>
        <end position="888"/>
    </location>
</feature>
<dbReference type="SMART" id="SM00091">
    <property type="entry name" value="PAS"/>
    <property type="match status" value="3"/>
</dbReference>
<dbReference type="PROSITE" id="PS50113">
    <property type="entry name" value="PAC"/>
    <property type="match status" value="4"/>
</dbReference>
<dbReference type="SUPFAM" id="SSF55874">
    <property type="entry name" value="ATPase domain of HSP90 chaperone/DNA topoisomerase II/histidine kinase"/>
    <property type="match status" value="1"/>
</dbReference>
<dbReference type="SUPFAM" id="SSF47384">
    <property type="entry name" value="Homodimeric domain of signal transducing histidine kinase"/>
    <property type="match status" value="1"/>
</dbReference>
<keyword evidence="4" id="KW-0808">Transferase</keyword>
<dbReference type="Pfam" id="PF08448">
    <property type="entry name" value="PAS_4"/>
    <property type="match status" value="1"/>
</dbReference>
<dbReference type="RefSeq" id="WP_079513149.1">
    <property type="nucleotide sequence ID" value="NZ_FUYL01000008.1"/>
</dbReference>
<evidence type="ECO:0000256" key="1">
    <source>
        <dbReference type="ARBA" id="ARBA00000085"/>
    </source>
</evidence>
<dbReference type="EMBL" id="FUYL01000008">
    <property type="protein sequence ID" value="SKB66769.1"/>
    <property type="molecule type" value="Genomic_DNA"/>
</dbReference>